<feature type="domain" description="Macroglobulin" evidence="8">
    <location>
        <begin position="184"/>
        <end position="254"/>
    </location>
</feature>
<evidence type="ECO:0000256" key="2">
    <source>
        <dbReference type="ARBA" id="ARBA00022690"/>
    </source>
</evidence>
<dbReference type="PANTHER" id="PTHR11412:SF160">
    <property type="entry name" value="ALPHA-2-MACROGLOBULIN-LIKE PROTEIN 1"/>
    <property type="match status" value="1"/>
</dbReference>
<dbReference type="Pfam" id="PF17791">
    <property type="entry name" value="MG3"/>
    <property type="match status" value="1"/>
</dbReference>
<dbReference type="InterPro" id="IPR041555">
    <property type="entry name" value="MG3"/>
</dbReference>
<dbReference type="Ensembl" id="ENSOMET00000024988.1">
    <property type="protein sequence ID" value="ENSOMEP00000032632.1"/>
    <property type="gene ID" value="ENSOMEG00000018306.1"/>
</dbReference>
<feature type="domain" description="Macroglobulin" evidence="7">
    <location>
        <begin position="294"/>
        <end position="365"/>
    </location>
</feature>
<dbReference type="InterPro" id="IPR050473">
    <property type="entry name" value="A2M/Complement_sys"/>
</dbReference>
<evidence type="ECO:0000259" key="8">
    <source>
        <dbReference type="Pfam" id="PF17791"/>
    </source>
</evidence>
<dbReference type="InterPro" id="IPR013783">
    <property type="entry name" value="Ig-like_fold"/>
</dbReference>
<dbReference type="GO" id="GO:0004867">
    <property type="term" value="F:serine-type endopeptidase inhibitor activity"/>
    <property type="evidence" value="ECO:0007669"/>
    <property type="project" value="UniProtKB-KW"/>
</dbReference>
<keyword evidence="4" id="KW-0722">Serine protease inhibitor</keyword>
<evidence type="ECO:0000259" key="6">
    <source>
        <dbReference type="Pfam" id="PF01835"/>
    </source>
</evidence>
<keyword evidence="2" id="KW-0646">Protease inhibitor</keyword>
<organism evidence="9 10">
    <name type="scientific">Oryzias melastigma</name>
    <name type="common">Marine medaka</name>
    <dbReference type="NCBI Taxonomy" id="30732"/>
    <lineage>
        <taxon>Eukaryota</taxon>
        <taxon>Metazoa</taxon>
        <taxon>Chordata</taxon>
        <taxon>Craniata</taxon>
        <taxon>Vertebrata</taxon>
        <taxon>Euteleostomi</taxon>
        <taxon>Actinopterygii</taxon>
        <taxon>Neopterygii</taxon>
        <taxon>Teleostei</taxon>
        <taxon>Neoteleostei</taxon>
        <taxon>Acanthomorphata</taxon>
        <taxon>Ovalentaria</taxon>
        <taxon>Atherinomorphae</taxon>
        <taxon>Beloniformes</taxon>
        <taxon>Adrianichthyidae</taxon>
        <taxon>Oryziinae</taxon>
        <taxon>Oryzias</taxon>
    </lineage>
</organism>
<accession>A0A3B3DR65</accession>
<dbReference type="Gene3D" id="2.60.40.1940">
    <property type="match status" value="1"/>
</dbReference>
<evidence type="ECO:0008006" key="11">
    <source>
        <dbReference type="Google" id="ProtNLM"/>
    </source>
</evidence>
<sequence>RLTAGNRETLCALIQTPTEPVTLTITLDLDSSSTKIGELSLKSETYRCFQFMVPMVSSATVASISVKIQGRVDSLNQDTKVLIEPPAFIHIVQTDKPIYKPGQTVQFRIVSMDTNFIPVNRMVINVLNQDPNTNRIAQWLDKSIKGGILDLSHPTIPEAAQGIYTITAETDKGEAISYNFEIKEYVLPKFEVTINLPSVITILDDDVTMKICGKYTYGKPVLGSVKAEFCRRTSPFFWLSTSKQKDICKTFNLSVTLAGFAINAFNYFDSFEVTAELEESGTGMFDVVMQVSTITFEDVSSSYKPGLPLEGKVRFNGSPIANQAVYLYVQDSLTFTLSTDQNGLATFSLDTSSWSESVSLSVSTDL</sequence>
<dbReference type="InterPro" id="IPR040839">
    <property type="entry name" value="MG4"/>
</dbReference>
<evidence type="ECO:0000256" key="4">
    <source>
        <dbReference type="ARBA" id="ARBA00022900"/>
    </source>
</evidence>
<evidence type="ECO:0000313" key="9">
    <source>
        <dbReference type="Ensembl" id="ENSOMEP00000032632.1"/>
    </source>
</evidence>
<dbReference type="InterPro" id="IPR002890">
    <property type="entry name" value="MG2"/>
</dbReference>
<reference evidence="9" key="1">
    <citation type="submission" date="2025-08" db="UniProtKB">
        <authorList>
            <consortium name="Ensembl"/>
        </authorList>
    </citation>
    <scope>IDENTIFICATION</scope>
</reference>
<proteinExistence type="inferred from homology"/>
<dbReference type="AlphaFoldDB" id="A0A3B3DR65"/>
<comment type="similarity">
    <text evidence="1">Belongs to the protease inhibitor I39 (alpha-2-macroglobulin) family.</text>
</comment>
<evidence type="ECO:0000259" key="7">
    <source>
        <dbReference type="Pfam" id="PF17789"/>
    </source>
</evidence>
<dbReference type="Proteomes" id="UP000261560">
    <property type="component" value="Unplaced"/>
</dbReference>
<dbReference type="Pfam" id="PF17789">
    <property type="entry name" value="MG4"/>
    <property type="match status" value="1"/>
</dbReference>
<evidence type="ECO:0000256" key="5">
    <source>
        <dbReference type="ARBA" id="ARBA00023180"/>
    </source>
</evidence>
<dbReference type="PANTHER" id="PTHR11412">
    <property type="entry name" value="MACROGLOBULIN / COMPLEMENT"/>
    <property type="match status" value="1"/>
</dbReference>
<dbReference type="FunFam" id="2.60.40.1930:FF:000001">
    <property type="entry name" value="CD109 isoform 3"/>
    <property type="match status" value="1"/>
</dbReference>
<dbReference type="Pfam" id="PF01835">
    <property type="entry name" value="MG2"/>
    <property type="match status" value="1"/>
</dbReference>
<feature type="domain" description="Macroglobulin" evidence="6">
    <location>
        <begin position="92"/>
        <end position="181"/>
    </location>
</feature>
<keyword evidence="10" id="KW-1185">Reference proteome</keyword>
<dbReference type="Gene3D" id="2.60.40.10">
    <property type="entry name" value="Immunoglobulins"/>
    <property type="match status" value="1"/>
</dbReference>
<evidence type="ECO:0000256" key="3">
    <source>
        <dbReference type="ARBA" id="ARBA00022729"/>
    </source>
</evidence>
<dbReference type="GeneTree" id="ENSGT00940000166660"/>
<evidence type="ECO:0000256" key="1">
    <source>
        <dbReference type="ARBA" id="ARBA00010952"/>
    </source>
</evidence>
<dbReference type="Gene3D" id="2.60.40.1930">
    <property type="match status" value="1"/>
</dbReference>
<protein>
    <recommendedName>
        <fullName evidence="11">Macroglobulin domain-containing protein</fullName>
    </recommendedName>
</protein>
<keyword evidence="5" id="KW-0325">Glycoprotein</keyword>
<name>A0A3B3DR65_ORYME</name>
<keyword evidence="3" id="KW-0732">Signal</keyword>
<reference evidence="9" key="2">
    <citation type="submission" date="2025-09" db="UniProtKB">
        <authorList>
            <consortium name="Ensembl"/>
        </authorList>
    </citation>
    <scope>IDENTIFICATION</scope>
</reference>
<evidence type="ECO:0000313" key="10">
    <source>
        <dbReference type="Proteomes" id="UP000261560"/>
    </source>
</evidence>